<evidence type="ECO:0000256" key="6">
    <source>
        <dbReference type="SAM" id="MobiDB-lite"/>
    </source>
</evidence>
<reference evidence="8 9" key="1">
    <citation type="submission" date="2017-09" db="EMBL/GenBank/DDBJ databases">
        <title>Genome sequencing of Besnoitia besnoiti strain Bb-Ger1.</title>
        <authorList>
            <person name="Schares G."/>
            <person name="Venepally P."/>
            <person name="Lorenzi H.A."/>
        </authorList>
    </citation>
    <scope>NUCLEOTIDE SEQUENCE [LARGE SCALE GENOMIC DNA]</scope>
    <source>
        <strain evidence="8 9">Bb-Ger1</strain>
    </source>
</reference>
<keyword evidence="5 7" id="KW-0472">Membrane</keyword>
<dbReference type="Pfam" id="PF03381">
    <property type="entry name" value="CDC50"/>
    <property type="match status" value="1"/>
</dbReference>
<evidence type="ECO:0000256" key="4">
    <source>
        <dbReference type="ARBA" id="ARBA00022989"/>
    </source>
</evidence>
<evidence type="ECO:0000256" key="7">
    <source>
        <dbReference type="SAM" id="Phobius"/>
    </source>
</evidence>
<dbReference type="GeneID" id="40306010"/>
<evidence type="ECO:0000256" key="2">
    <source>
        <dbReference type="ARBA" id="ARBA00009457"/>
    </source>
</evidence>
<evidence type="ECO:0000256" key="3">
    <source>
        <dbReference type="ARBA" id="ARBA00022692"/>
    </source>
</evidence>
<dbReference type="Proteomes" id="UP000224006">
    <property type="component" value="Chromosome I"/>
</dbReference>
<feature type="region of interest" description="Disordered" evidence="6">
    <location>
        <begin position="203"/>
        <end position="256"/>
    </location>
</feature>
<keyword evidence="9" id="KW-1185">Reference proteome</keyword>
<feature type="transmembrane region" description="Helical" evidence="7">
    <location>
        <begin position="682"/>
        <end position="703"/>
    </location>
</feature>
<dbReference type="VEuPathDB" id="ToxoDB:BESB_009480"/>
<dbReference type="OrthoDB" id="340608at2759"/>
<comment type="subcellular location">
    <subcellularLocation>
        <location evidence="1">Membrane</location>
        <topology evidence="1">Multi-pass membrane protein</topology>
    </subcellularLocation>
</comment>
<keyword evidence="3 7" id="KW-0812">Transmembrane</keyword>
<dbReference type="PANTHER" id="PTHR10926">
    <property type="entry name" value="CELL CYCLE CONTROL PROTEIN 50"/>
    <property type="match status" value="1"/>
</dbReference>
<feature type="region of interest" description="Disordered" evidence="6">
    <location>
        <begin position="1"/>
        <end position="75"/>
    </location>
</feature>
<dbReference type="PANTHER" id="PTHR10926:SF0">
    <property type="entry name" value="CDC50, ISOFORM A"/>
    <property type="match status" value="1"/>
</dbReference>
<evidence type="ECO:0000313" key="9">
    <source>
        <dbReference type="Proteomes" id="UP000224006"/>
    </source>
</evidence>
<dbReference type="AlphaFoldDB" id="A0A2A9MQ62"/>
<feature type="compositionally biased region" description="Basic residues" evidence="6">
    <location>
        <begin position="284"/>
        <end position="296"/>
    </location>
</feature>
<organism evidence="8 9">
    <name type="scientific">Besnoitia besnoiti</name>
    <name type="common">Apicomplexan protozoan</name>
    <dbReference type="NCBI Taxonomy" id="94643"/>
    <lineage>
        <taxon>Eukaryota</taxon>
        <taxon>Sar</taxon>
        <taxon>Alveolata</taxon>
        <taxon>Apicomplexa</taxon>
        <taxon>Conoidasida</taxon>
        <taxon>Coccidia</taxon>
        <taxon>Eucoccidiorida</taxon>
        <taxon>Eimeriorina</taxon>
        <taxon>Sarcocystidae</taxon>
        <taxon>Besnoitia</taxon>
    </lineage>
</organism>
<protein>
    <submittedName>
        <fullName evidence="8">Uncharacterized protein</fullName>
    </submittedName>
</protein>
<keyword evidence="4 7" id="KW-1133">Transmembrane helix</keyword>
<dbReference type="KEGG" id="bbes:BESB_009480"/>
<gene>
    <name evidence="8" type="ORF">BESB_009480</name>
</gene>
<dbReference type="STRING" id="94643.A0A2A9MQ62"/>
<dbReference type="GO" id="GO:0005794">
    <property type="term" value="C:Golgi apparatus"/>
    <property type="evidence" value="ECO:0007669"/>
    <property type="project" value="TreeGrafter"/>
</dbReference>
<dbReference type="RefSeq" id="XP_029222615.1">
    <property type="nucleotide sequence ID" value="XM_029359702.1"/>
</dbReference>
<dbReference type="InterPro" id="IPR005045">
    <property type="entry name" value="CDC50/LEM3_fam"/>
</dbReference>
<feature type="compositionally biased region" description="Polar residues" evidence="6">
    <location>
        <begin position="33"/>
        <end position="45"/>
    </location>
</feature>
<comment type="caution">
    <text evidence="8">The sequence shown here is derived from an EMBL/GenBank/DDBJ whole genome shotgun (WGS) entry which is preliminary data.</text>
</comment>
<accession>A0A2A9MQ62</accession>
<dbReference type="EMBL" id="NWUJ01000001">
    <property type="protein sequence ID" value="PFH38606.1"/>
    <property type="molecule type" value="Genomic_DNA"/>
</dbReference>
<comment type="similarity">
    <text evidence="2">Belongs to the CDC50/LEM3 family.</text>
</comment>
<proteinExistence type="inferred from homology"/>
<name>A0A2A9MQ62_BESBE</name>
<sequence length="733" mass="81575">MVSLASNADVSVPSPGPVPEDDGEGVPLESVRSMASSFSAPTTSHGLLRRTESQAAAGERQTGDHQGARQLRASAAPLPLVAVRNSSAGTLDGWTKPPLRLPSAVERLRSRNQEAEKGERQVSASSLYCWGSSSLSTRARSGQGLPGHVFTSGARASSALEHRRLLSWRTQTPRLSSTYGSAVLDVGAPASAFRHAGNPARNLAASSSSFSSISTPGNGAAASRPEPAESRFAGAAEPAAPDQAHSVTMPLSEKDRSSTYFSRRGRMLTACMTEFDEDDTPHRASVKRGIRRRVPSRTRGSAHDSIALDRDDRSVFVDYRCVGTGGVGPVFDGCATHRDKRGTYPRRCGICAPVCCERYCRVTTFVDQWLQESRYGLYPIWTLRVTTWVCLVGTLLFMMLGAWLISEDNRHVECRLNYEDETLQEGGSRYSLLSITADMCGPRNNELKELAGPYVYVYVEMENFYQNDAQVIWSRHEEQLAGKIFTDPKDLRSCEPVVTAVVNNVPKVLHPCGALAWNVFTDRFQFLDAVPDDTADSGPVKPLIVEETQAMLLNSLEWRPWFKNPAPEERAKYRDKVYFWMSQVDNDDGQDMYKSREEAKAELLMDRLNYEEAGEMVENGHFVQWMRPATFGSWRKLYGRIKGPVELPLFAYIAVTYDVKLWRGKKAIVLVQPSRFGGRTQFIGIAYLVFGCILSVFAVYMVWKRFFGRDGGASDFGKDVRWRTTRRSKKKLK</sequence>
<evidence type="ECO:0000313" key="8">
    <source>
        <dbReference type="EMBL" id="PFH38606.1"/>
    </source>
</evidence>
<evidence type="ECO:0000256" key="5">
    <source>
        <dbReference type="ARBA" id="ARBA00023136"/>
    </source>
</evidence>
<dbReference type="GO" id="GO:0005783">
    <property type="term" value="C:endoplasmic reticulum"/>
    <property type="evidence" value="ECO:0007669"/>
    <property type="project" value="TreeGrafter"/>
</dbReference>
<feature type="region of interest" description="Disordered" evidence="6">
    <location>
        <begin position="282"/>
        <end position="303"/>
    </location>
</feature>
<dbReference type="GO" id="GO:0005886">
    <property type="term" value="C:plasma membrane"/>
    <property type="evidence" value="ECO:0007669"/>
    <property type="project" value="TreeGrafter"/>
</dbReference>
<feature type="compositionally biased region" description="Low complexity" evidence="6">
    <location>
        <begin position="230"/>
        <end position="244"/>
    </location>
</feature>
<evidence type="ECO:0000256" key="1">
    <source>
        <dbReference type="ARBA" id="ARBA00004141"/>
    </source>
</evidence>